<evidence type="ECO:0000313" key="1">
    <source>
        <dbReference type="EMBL" id="SPD46791.1"/>
    </source>
</evidence>
<proteinExistence type="predicted"/>
<dbReference type="AlphaFoldDB" id="A0A375H4D2"/>
<accession>A0A375H4D2</accession>
<sequence>MRVYTPNIVRAAAVATWKRRLEIRSRAGEDMSSPQGRFALQAQRQQEEPEAEVRLLQGDHCVRQMTHMTPCLAGPAEVV</sequence>
<gene>
    <name evidence="1" type="ORF">CBM2607_11732</name>
</gene>
<dbReference type="EMBL" id="LT984806">
    <property type="protein sequence ID" value="SPD46791.1"/>
    <property type="molecule type" value="Genomic_DNA"/>
</dbReference>
<name>A0A375H4D2_9BURK</name>
<organism evidence="1 2">
    <name type="scientific">Cupriavidus neocaledonicus</name>
    <dbReference type="NCBI Taxonomy" id="1040979"/>
    <lineage>
        <taxon>Bacteria</taxon>
        <taxon>Pseudomonadati</taxon>
        <taxon>Pseudomonadota</taxon>
        <taxon>Betaproteobacteria</taxon>
        <taxon>Burkholderiales</taxon>
        <taxon>Burkholderiaceae</taxon>
        <taxon>Cupriavidus</taxon>
    </lineage>
</organism>
<reference evidence="1 2" key="1">
    <citation type="submission" date="2018-01" db="EMBL/GenBank/DDBJ databases">
        <authorList>
            <person name="Clerissi C."/>
        </authorList>
    </citation>
    <scope>NUCLEOTIDE SEQUENCE [LARGE SCALE GENOMIC DNA]</scope>
    <source>
        <strain evidence="1">Cupriavidus taiwanensis STM 6160</strain>
    </source>
</reference>
<evidence type="ECO:0000313" key="2">
    <source>
        <dbReference type="Proteomes" id="UP000255168"/>
    </source>
</evidence>
<protein>
    <submittedName>
        <fullName evidence="1">Uncharacterized protein</fullName>
    </submittedName>
</protein>
<dbReference type="Proteomes" id="UP000255168">
    <property type="component" value="Chromosome I"/>
</dbReference>